<keyword evidence="3 5" id="KW-0862">Zinc</keyword>
<comment type="function">
    <text evidence="5">Catalyzes the hydrolytic deamination of adenine to hypoxanthine. Plays an important role in the purine salvage pathway and in nitrogen catabolism.</text>
</comment>
<evidence type="ECO:0000256" key="2">
    <source>
        <dbReference type="ARBA" id="ARBA00022801"/>
    </source>
</evidence>
<feature type="binding site" evidence="5">
    <location>
        <position position="269"/>
    </location>
    <ligand>
        <name>substrate</name>
    </ligand>
</feature>
<comment type="similarity">
    <text evidence="5">Belongs to the metallo-dependent hydrolases superfamily. Adenosine and AMP deaminases family. Adenine deaminase type 2 subfamily.</text>
</comment>
<feature type="site" description="Important for catalytic activity" evidence="5">
    <location>
        <position position="211"/>
    </location>
</feature>
<feature type="active site" description="Proton donor" evidence="5">
    <location>
        <position position="190"/>
    </location>
</feature>
<dbReference type="EMBL" id="JAKGAS010000005">
    <property type="protein sequence ID" value="MCF2948699.1"/>
    <property type="molecule type" value="Genomic_DNA"/>
</dbReference>
<organism evidence="7 8">
    <name type="scientific">Paraglaciecola algarum</name>
    <dbReference type="NCBI Taxonomy" id="3050085"/>
    <lineage>
        <taxon>Bacteria</taxon>
        <taxon>Pseudomonadati</taxon>
        <taxon>Pseudomonadota</taxon>
        <taxon>Gammaproteobacteria</taxon>
        <taxon>Alteromonadales</taxon>
        <taxon>Alteromonadaceae</taxon>
        <taxon>Paraglaciecola</taxon>
    </lineage>
</organism>
<evidence type="ECO:0000256" key="4">
    <source>
        <dbReference type="ARBA" id="ARBA00023080"/>
    </source>
</evidence>
<reference evidence="7 8" key="1">
    <citation type="submission" date="2022-01" db="EMBL/GenBank/DDBJ databases">
        <title>Paraglaciecola sp. G1-23.</title>
        <authorList>
            <person name="Jin M.S."/>
            <person name="Han D.M."/>
            <person name="Kim H.M."/>
            <person name="Jeon C.O."/>
        </authorList>
    </citation>
    <scope>NUCLEOTIDE SEQUENCE [LARGE SCALE GENOMIC DNA]</scope>
    <source>
        <strain evidence="7 8">G1-23</strain>
    </source>
</reference>
<feature type="domain" description="Adenosine deaminase" evidence="6">
    <location>
        <begin position="2"/>
        <end position="321"/>
    </location>
</feature>
<gene>
    <name evidence="7" type="ORF">L0668_11320</name>
</gene>
<dbReference type="GO" id="GO:0016787">
    <property type="term" value="F:hydrolase activity"/>
    <property type="evidence" value="ECO:0007669"/>
    <property type="project" value="UniProtKB-KW"/>
</dbReference>
<feature type="binding site" evidence="5">
    <location>
        <position position="7"/>
    </location>
    <ligand>
        <name>Zn(2+)</name>
        <dbReference type="ChEBI" id="CHEBI:29105"/>
        <note>catalytic</note>
    </ligand>
</feature>
<dbReference type="HAMAP" id="MF_01962">
    <property type="entry name" value="Adenine_deaminase"/>
    <property type="match status" value="1"/>
</dbReference>
<dbReference type="InterPro" id="IPR028892">
    <property type="entry name" value="ADE"/>
</dbReference>
<evidence type="ECO:0000313" key="8">
    <source>
        <dbReference type="Proteomes" id="UP001521137"/>
    </source>
</evidence>
<keyword evidence="4 5" id="KW-0546">Nucleotide metabolism</keyword>
<evidence type="ECO:0000256" key="5">
    <source>
        <dbReference type="HAMAP-Rule" id="MF_01962"/>
    </source>
</evidence>
<keyword evidence="2 5" id="KW-0378">Hydrolase</keyword>
<keyword evidence="8" id="KW-1185">Reference proteome</keyword>
<comment type="cofactor">
    <cofactor evidence="5">
        <name>Zn(2+)</name>
        <dbReference type="ChEBI" id="CHEBI:29105"/>
    </cofactor>
    <text evidence="5">Binds 1 zinc ion per subunit.</text>
</comment>
<dbReference type="Proteomes" id="UP001521137">
    <property type="component" value="Unassembled WGS sequence"/>
</dbReference>
<dbReference type="Pfam" id="PF00962">
    <property type="entry name" value="A_deaminase"/>
    <property type="match status" value="1"/>
</dbReference>
<dbReference type="InterPro" id="IPR006330">
    <property type="entry name" value="Ado/ade_deaminase"/>
</dbReference>
<evidence type="ECO:0000259" key="6">
    <source>
        <dbReference type="Pfam" id="PF00962"/>
    </source>
</evidence>
<dbReference type="CDD" id="cd01320">
    <property type="entry name" value="ADA"/>
    <property type="match status" value="1"/>
</dbReference>
<feature type="binding site" evidence="5">
    <location>
        <position position="187"/>
    </location>
    <ligand>
        <name>Zn(2+)</name>
        <dbReference type="ChEBI" id="CHEBI:29105"/>
        <note>catalytic</note>
    </ligand>
</feature>
<dbReference type="NCBIfam" id="TIGR01430">
    <property type="entry name" value="aden_deam"/>
    <property type="match status" value="1"/>
</dbReference>
<proteinExistence type="inferred from homology"/>
<dbReference type="InterPro" id="IPR001365">
    <property type="entry name" value="A_deaminase_dom"/>
</dbReference>
<name>A0ABS9DA79_9ALTE</name>
<feature type="binding site" evidence="5">
    <location>
        <position position="9"/>
    </location>
    <ligand>
        <name>Zn(2+)</name>
        <dbReference type="ChEBI" id="CHEBI:29105"/>
        <note>catalytic</note>
    </ligand>
</feature>
<sequence length="332" mass="37950">MPKAELHLHIDGAISPQMMFDLAEKNSVILPYKTVEEVEAAYEFSDLQSFLDLYYQGASVLQTEQDFYDLTWDYCLHCQADNILHTEISFDPQTHTERGIAFDTVISGTLRALKDAEQKFGLSYKLMLNFLRHLSEESAQQTLQSALPWAEQITSIGLDSSELDHPPRKFERVFAKARAEGFKIVAHAGEEGPPDYIWQAIQLLKVDRIDHGVRADEDPALVEYLIQHQIPLTVCPLSNVRLCVYENLQQHNIFKMLGQNIRVTVNSDDPTYFGGYLNDNFFALADAFPMTQLQAIQLAHNSFTASFISDQQKQFFLQKLISYVEQFNAKEK</sequence>
<keyword evidence="1 5" id="KW-0479">Metal-binding</keyword>
<dbReference type="InterPro" id="IPR032466">
    <property type="entry name" value="Metal_Hydrolase"/>
</dbReference>
<evidence type="ECO:0000313" key="7">
    <source>
        <dbReference type="EMBL" id="MCF2948699.1"/>
    </source>
</evidence>
<dbReference type="NCBIfam" id="NF006850">
    <property type="entry name" value="PRK09358.1-6"/>
    <property type="match status" value="1"/>
</dbReference>
<evidence type="ECO:0000256" key="1">
    <source>
        <dbReference type="ARBA" id="ARBA00022723"/>
    </source>
</evidence>
<dbReference type="PANTHER" id="PTHR43114">
    <property type="entry name" value="ADENINE DEAMINASE"/>
    <property type="match status" value="1"/>
</dbReference>
<accession>A0ABS9DA79</accession>
<feature type="binding site" evidence="5">
    <location>
        <position position="268"/>
    </location>
    <ligand>
        <name>Zn(2+)</name>
        <dbReference type="ChEBI" id="CHEBI:29105"/>
        <note>catalytic</note>
    </ligand>
</feature>
<comment type="catalytic activity">
    <reaction evidence="5">
        <text>adenine + H2O + H(+) = hypoxanthine + NH4(+)</text>
        <dbReference type="Rhea" id="RHEA:23688"/>
        <dbReference type="ChEBI" id="CHEBI:15377"/>
        <dbReference type="ChEBI" id="CHEBI:15378"/>
        <dbReference type="ChEBI" id="CHEBI:16708"/>
        <dbReference type="ChEBI" id="CHEBI:17368"/>
        <dbReference type="ChEBI" id="CHEBI:28938"/>
        <dbReference type="EC" id="3.5.4.2"/>
    </reaction>
</comment>
<evidence type="ECO:0000256" key="3">
    <source>
        <dbReference type="ARBA" id="ARBA00022833"/>
    </source>
</evidence>
<dbReference type="Gene3D" id="3.20.20.140">
    <property type="entry name" value="Metal-dependent hydrolases"/>
    <property type="match status" value="1"/>
</dbReference>
<dbReference type="SUPFAM" id="SSF51556">
    <property type="entry name" value="Metallo-dependent hydrolases"/>
    <property type="match status" value="1"/>
</dbReference>
<protein>
    <recommendedName>
        <fullName evidence="5">Adenine deaminase</fullName>
        <shortName evidence="5">ADE</shortName>
        <ecNumber evidence="5">3.5.4.2</ecNumber>
    </recommendedName>
    <alternativeName>
        <fullName evidence="5">Adenine aminohydrolase</fullName>
        <shortName evidence="5">AAH</shortName>
    </alternativeName>
</protein>
<dbReference type="PANTHER" id="PTHR43114:SF6">
    <property type="entry name" value="ADENINE DEAMINASE"/>
    <property type="match status" value="1"/>
</dbReference>
<dbReference type="EC" id="3.5.4.2" evidence="5"/>
<comment type="caution">
    <text evidence="7">The sequence shown here is derived from an EMBL/GenBank/DDBJ whole genome shotgun (WGS) entry which is preliminary data.</text>
</comment>